<protein>
    <submittedName>
        <fullName evidence="1">ZIP family metal transporter</fullName>
    </submittedName>
</protein>
<comment type="caution">
    <text evidence="1">The sequence shown here is derived from an EMBL/GenBank/DDBJ whole genome shotgun (WGS) entry which is preliminary data.</text>
</comment>
<proteinExistence type="predicted"/>
<reference evidence="1" key="1">
    <citation type="submission" date="2017-10" db="EMBL/GenBank/DDBJ databases">
        <title>Genome sequence of cellulolytic Lachnospiraceae bacterium XHS1971 isolated from hotspring sediment.</title>
        <authorList>
            <person name="Vasudevan G."/>
            <person name="Joshi A.J."/>
            <person name="Hivarkar S."/>
            <person name="Lanjekar V.B."/>
            <person name="Dhakephalkar P.K."/>
            <person name="Dagar S."/>
        </authorList>
    </citation>
    <scope>NUCLEOTIDE SEQUENCE</scope>
    <source>
        <strain evidence="1">XHS1971</strain>
    </source>
</reference>
<keyword evidence="2" id="KW-1185">Reference proteome</keyword>
<evidence type="ECO:0000313" key="1">
    <source>
        <dbReference type="EMBL" id="PHV72035.1"/>
    </source>
</evidence>
<name>A0AC61DGP1_9FIRM</name>
<organism evidence="1 2">
    <name type="scientific">Sporanaerobium hydrogeniformans</name>
    <dbReference type="NCBI Taxonomy" id="3072179"/>
    <lineage>
        <taxon>Bacteria</taxon>
        <taxon>Bacillati</taxon>
        <taxon>Bacillota</taxon>
        <taxon>Clostridia</taxon>
        <taxon>Lachnospirales</taxon>
        <taxon>Lachnospiraceae</taxon>
        <taxon>Sporanaerobium</taxon>
    </lineage>
</organism>
<dbReference type="Proteomes" id="UP000224460">
    <property type="component" value="Unassembled WGS sequence"/>
</dbReference>
<dbReference type="EMBL" id="PEDL01000001">
    <property type="protein sequence ID" value="PHV72035.1"/>
    <property type="molecule type" value="Genomic_DNA"/>
</dbReference>
<accession>A0AC61DGP1</accession>
<evidence type="ECO:0000313" key="2">
    <source>
        <dbReference type="Proteomes" id="UP000224460"/>
    </source>
</evidence>
<sequence length="242" mass="25572">MSIQIVGLMGCIAEGLGLLVGIIVFYLFKVTHKRSIGMLFGGTSGLMIAIICFDVLPEALSKNRMDLVLLGTIIGILIGLLLDEMMPYLEERVGNKGGKLSTALVLVIGIAIHNIPEGFALGALAATGTDAVKQFIIILALHSIPEGIAVAIPFKAAQVNLKKIFFIPFILGSIMGIGVILGHVLSHSSESFVVLALGIATGVILYIVCEELLPESRKSWNGRMTTVATILGIILGLVLLGK</sequence>
<gene>
    <name evidence="1" type="ORF">CS063_00730</name>
</gene>